<feature type="compositionally biased region" description="Gly residues" evidence="1">
    <location>
        <begin position="229"/>
        <end position="245"/>
    </location>
</feature>
<protein>
    <submittedName>
        <fullName evidence="2">Uncharacterized protein</fullName>
    </submittedName>
</protein>
<dbReference type="AlphaFoldDB" id="A0A2R6PNC4"/>
<feature type="compositionally biased region" description="Gly residues" evidence="1">
    <location>
        <begin position="184"/>
        <end position="194"/>
    </location>
</feature>
<feature type="compositionally biased region" description="Polar residues" evidence="1">
    <location>
        <begin position="114"/>
        <end position="127"/>
    </location>
</feature>
<name>A0A2R6PNC4_9APHY</name>
<gene>
    <name evidence="2" type="ORF">PHLCEN_2v4526</name>
</gene>
<reference evidence="2 3" key="1">
    <citation type="submission" date="2018-02" db="EMBL/GenBank/DDBJ databases">
        <title>Genome sequence of the basidiomycete white-rot fungus Phlebia centrifuga.</title>
        <authorList>
            <person name="Granchi Z."/>
            <person name="Peng M."/>
            <person name="de Vries R.P."/>
            <person name="Hilden K."/>
            <person name="Makela M.R."/>
            <person name="Grigoriev I."/>
            <person name="Riley R."/>
        </authorList>
    </citation>
    <scope>NUCLEOTIDE SEQUENCE [LARGE SCALE GENOMIC DNA]</scope>
    <source>
        <strain evidence="2 3">FBCC195</strain>
    </source>
</reference>
<feature type="compositionally biased region" description="Polar residues" evidence="1">
    <location>
        <begin position="280"/>
        <end position="301"/>
    </location>
</feature>
<sequence>MIAVHGEEVAANSLAKGHGEVVEATMLAQTQQRQVGVAWATQVLKEVEAEMVDGEVLQVEAEMVDGEVLQVEAEMVDGEVLQVEADGEMSVLQQELEVLRADGEMGEVRKKSDSNTGETSGWNQLAASTRGKPVDSGWGSKSKMASKPHDKPLGWDDSAATPWGDTGGPSAWQPEVNSAPATTFGGGDASGGWGSASSAPGWSSNAHASTGWDSLPSATQWGAADAAEGSGGGQWSSGGGNGTAGGWNVSETSSKDQKQNPPYGSNEPANPRLSVAAGNDFTSSSMPQDDSGSYSTKSPASTLRRLNERDHEPRTETKGKRSDSESRNDSRAASPCESSSSGRLHEYREYIRTLLRTLDLFTESQKAEEDLNWSARMQRHEHHARRGDWGQDVLNNTKKDMQQKSRSAKKRYEAALNVLSTLPIINPATVASANPNEDLTQMQAYMKELENWMEEVRPVIAQTCNAIANQPQDEPAVESRVATKDDPSLIPIKKLWATAKKLEKKLSSLEVYHEEMRGNRFDMVHSSIERAQYPPRSTVNTPGPRLSASESETLRVRCQEKEREIEHMNDALLLIRKDVDKLVRRTSEREIEIQSVRAENESLKAKIAQTQQSDAVLTQQFQEASIEMTALKKLVDDLVNQKPRTPHPVVSPEVVLSLLETQLKAKARTEMEAVLGTITQGVHEALEAQQRDLCSVVWVQLQPTLRLATVIQETVNDPQFKNLLVSPGSSFPESHE</sequence>
<proteinExistence type="predicted"/>
<feature type="compositionally biased region" description="Basic and acidic residues" evidence="1">
    <location>
        <begin position="104"/>
        <end position="113"/>
    </location>
</feature>
<dbReference type="STRING" id="98765.A0A2R6PNC4"/>
<dbReference type="Proteomes" id="UP000186601">
    <property type="component" value="Unassembled WGS sequence"/>
</dbReference>
<feature type="region of interest" description="Disordered" evidence="1">
    <location>
        <begin position="104"/>
        <end position="342"/>
    </location>
</feature>
<feature type="compositionally biased region" description="Low complexity" evidence="1">
    <location>
        <begin position="331"/>
        <end position="341"/>
    </location>
</feature>
<feature type="region of interest" description="Disordered" evidence="1">
    <location>
        <begin position="533"/>
        <end position="552"/>
    </location>
</feature>
<feature type="compositionally biased region" description="Basic and acidic residues" evidence="1">
    <location>
        <begin position="305"/>
        <end position="330"/>
    </location>
</feature>
<evidence type="ECO:0000256" key="1">
    <source>
        <dbReference type="SAM" id="MobiDB-lite"/>
    </source>
</evidence>
<comment type="caution">
    <text evidence="2">The sequence shown here is derived from an EMBL/GenBank/DDBJ whole genome shotgun (WGS) entry which is preliminary data.</text>
</comment>
<dbReference type="OrthoDB" id="10684265at2759"/>
<organism evidence="2 3">
    <name type="scientific">Hermanssonia centrifuga</name>
    <dbReference type="NCBI Taxonomy" id="98765"/>
    <lineage>
        <taxon>Eukaryota</taxon>
        <taxon>Fungi</taxon>
        <taxon>Dikarya</taxon>
        <taxon>Basidiomycota</taxon>
        <taxon>Agaricomycotina</taxon>
        <taxon>Agaricomycetes</taxon>
        <taxon>Polyporales</taxon>
        <taxon>Meruliaceae</taxon>
        <taxon>Hermanssonia</taxon>
    </lineage>
</organism>
<evidence type="ECO:0000313" key="3">
    <source>
        <dbReference type="Proteomes" id="UP000186601"/>
    </source>
</evidence>
<feature type="compositionally biased region" description="Low complexity" evidence="1">
    <location>
        <begin position="195"/>
        <end position="204"/>
    </location>
</feature>
<dbReference type="EMBL" id="MLYV02000463">
    <property type="protein sequence ID" value="PSR94098.1"/>
    <property type="molecule type" value="Genomic_DNA"/>
</dbReference>
<keyword evidence="3" id="KW-1185">Reference proteome</keyword>
<feature type="compositionally biased region" description="Polar residues" evidence="1">
    <location>
        <begin position="205"/>
        <end position="220"/>
    </location>
</feature>
<accession>A0A2R6PNC4</accession>
<evidence type="ECO:0000313" key="2">
    <source>
        <dbReference type="EMBL" id="PSR94098.1"/>
    </source>
</evidence>